<dbReference type="Pfam" id="PF18559">
    <property type="entry name" value="Exop_C"/>
    <property type="match status" value="1"/>
</dbReference>
<reference evidence="8" key="1">
    <citation type="submission" date="2021-04" db="EMBL/GenBank/DDBJ databases">
        <title>Genomic sequence of Actinosynnema pretiosum subsp. pretiosum ATCC 31280 (C-14919).</title>
        <authorList>
            <person name="Bai L."/>
            <person name="Wang X."/>
            <person name="Xiao Y."/>
        </authorList>
    </citation>
    <scope>NUCLEOTIDE SEQUENCE</scope>
    <source>
        <strain evidence="8">ATCC 31280</strain>
    </source>
</reference>
<dbReference type="InterPro" id="IPR036881">
    <property type="entry name" value="Glyco_hydro_3_C_sf"/>
</dbReference>
<feature type="domain" description="Glycoside hydrolase family 3 C-terminal" evidence="6">
    <location>
        <begin position="449"/>
        <end position="659"/>
    </location>
</feature>
<dbReference type="Gene3D" id="2.60.120.430">
    <property type="entry name" value="Galactose-binding lectin"/>
    <property type="match status" value="1"/>
</dbReference>
<dbReference type="GO" id="GO:0008422">
    <property type="term" value="F:beta-glucosidase activity"/>
    <property type="evidence" value="ECO:0007669"/>
    <property type="project" value="TreeGrafter"/>
</dbReference>
<evidence type="ECO:0000256" key="2">
    <source>
        <dbReference type="ARBA" id="ARBA00022801"/>
    </source>
</evidence>
<dbReference type="InterPro" id="IPR041443">
    <property type="entry name" value="Exop_C"/>
</dbReference>
<dbReference type="InterPro" id="IPR017853">
    <property type="entry name" value="GH"/>
</dbReference>
<evidence type="ECO:0000256" key="1">
    <source>
        <dbReference type="ARBA" id="ARBA00005336"/>
    </source>
</evidence>
<dbReference type="InterPro" id="IPR002772">
    <property type="entry name" value="Glyco_hydro_3_C"/>
</dbReference>
<dbReference type="SUPFAM" id="SSF51445">
    <property type="entry name" value="(Trans)glycosidases"/>
    <property type="match status" value="1"/>
</dbReference>
<dbReference type="Pfam" id="PF01915">
    <property type="entry name" value="Glyco_hydro_3_C"/>
    <property type="match status" value="1"/>
</dbReference>
<dbReference type="InterPro" id="IPR051915">
    <property type="entry name" value="Cellulose_Degrad_GH3"/>
</dbReference>
<dbReference type="Proteomes" id="UP000677152">
    <property type="component" value="Chromosome"/>
</dbReference>
<feature type="domain" description="ExoP galactose-binding-like" evidence="7">
    <location>
        <begin position="701"/>
        <end position="859"/>
    </location>
</feature>
<dbReference type="InterPro" id="IPR019800">
    <property type="entry name" value="Glyco_hydro_3_AS"/>
</dbReference>
<feature type="chain" id="PRO_5041375654" evidence="4">
    <location>
        <begin position="29"/>
        <end position="877"/>
    </location>
</feature>
<keyword evidence="3" id="KW-0326">Glycosidase</keyword>
<keyword evidence="4" id="KW-0732">Signal</keyword>
<name>A0AA45R3K3_9PSEU</name>
<dbReference type="EMBL" id="CP073249">
    <property type="protein sequence ID" value="QUF03678.1"/>
    <property type="molecule type" value="Genomic_DNA"/>
</dbReference>
<evidence type="ECO:0000259" key="6">
    <source>
        <dbReference type="Pfam" id="PF01915"/>
    </source>
</evidence>
<feature type="signal peptide" evidence="4">
    <location>
        <begin position="1"/>
        <end position="28"/>
    </location>
</feature>
<sequence>MSRRHLSTALVALLTAGLFTAAAAPASAHGGGPKQPVIGEPRTEHGCARIEKSLPTLATWPKVTSQVKSTPADERKVRELVSKMTLAEKIGQMTQPEIVSITPDEVRQHNIGSVLNGGGSWPNRDKHASTGDWLALADSFWQASVSTRLKVPVLWGIDAVHGNNNVYGATVFPHNIGLGAAQDPCLVRDIGAATAEQIRATGQDWAFAPTLAVPRDDRWGRTYEGFSEDPRIVRAYGYEATKGLQDDAKRRIGADGVIATAKHYIGDGGTTGGKDQGVNPSSEAEMINLHGQGYYGALAAGAQSVMVSFNSWTNADLGIDEGKLHGSKRALDDILKNKMGFDGLVVTDWNGIGQVPGCTNSSCPQAINAGVDVVMVPADWKAFIANTTAQVESGEIPQARIDDAVTRILRVKLRSGLFDAPKPSQREHAGDKALQHKNLAREAVRKSQVLLKNNGNVLPLSPRAKVLVVGKSADSMQNQTGGWTLTWQGTSNTNADFPNGTTILGGLKQALGEKNVVFSETGDVDPKGFDAVIAVIGETPYAEGNGDLGRRSLEAAKLYPNDLAVLDKVSGKGAPVVTVYVSGRPLHVNKELNRSDAFVAAWLPGTEGGGVADQLVRGWHTFPGFTGTLSYSWPKGACQTPLNPGQEGYDPLFKPGYGLRTWERGKVGRLDETSPETGCSGGGGGGNATEDLDVFVRQDVAPYKSFIGSAENWGGTEIGPDATAAHAEISVVPSDVNVQADALRAKWTGVGPAQVYLQQQGGVSDLRGYRNTNGALVFDVIVHQKPAARTVLSAHCTYPCLGEVNATGVFTSLTVGEKATVKVPVTCFEATGLDLEGVNTPFLVYTDGQFEASFANVRWVPQAGADPDAKTCAELSG</sequence>
<comment type="similarity">
    <text evidence="1 3">Belongs to the glycosyl hydrolase 3 family.</text>
</comment>
<gene>
    <name evidence="8" type="ORF">KCV87_30600</name>
</gene>
<dbReference type="PRINTS" id="PR00133">
    <property type="entry name" value="GLHYDRLASE3"/>
</dbReference>
<dbReference type="Gene3D" id="3.40.50.1700">
    <property type="entry name" value="Glycoside hydrolase family 3 C-terminal domain"/>
    <property type="match status" value="1"/>
</dbReference>
<dbReference type="PROSITE" id="PS00775">
    <property type="entry name" value="GLYCOSYL_HYDROL_F3"/>
    <property type="match status" value="1"/>
</dbReference>
<dbReference type="Pfam" id="PF00933">
    <property type="entry name" value="Glyco_hydro_3"/>
    <property type="match status" value="1"/>
</dbReference>
<dbReference type="PANTHER" id="PTHR30620:SF77">
    <property type="entry name" value="LYSOSOMAL BETA GLUCOSIDASE-LIKE"/>
    <property type="match status" value="1"/>
</dbReference>
<dbReference type="PANTHER" id="PTHR30620">
    <property type="entry name" value="PERIPLASMIC BETA-GLUCOSIDASE-RELATED"/>
    <property type="match status" value="1"/>
</dbReference>
<evidence type="ECO:0000256" key="4">
    <source>
        <dbReference type="SAM" id="SignalP"/>
    </source>
</evidence>
<evidence type="ECO:0000313" key="9">
    <source>
        <dbReference type="Proteomes" id="UP000677152"/>
    </source>
</evidence>
<proteinExistence type="inferred from homology"/>
<feature type="domain" description="Glycoside hydrolase family 3 N-terminal" evidence="5">
    <location>
        <begin position="85"/>
        <end position="411"/>
    </location>
</feature>
<evidence type="ECO:0000256" key="3">
    <source>
        <dbReference type="RuleBase" id="RU361161"/>
    </source>
</evidence>
<organism evidence="8 9">
    <name type="scientific">Actinosynnema pretiosum subsp. pretiosum</name>
    <dbReference type="NCBI Taxonomy" id="103721"/>
    <lineage>
        <taxon>Bacteria</taxon>
        <taxon>Bacillati</taxon>
        <taxon>Actinomycetota</taxon>
        <taxon>Actinomycetes</taxon>
        <taxon>Pseudonocardiales</taxon>
        <taxon>Pseudonocardiaceae</taxon>
        <taxon>Actinosynnema</taxon>
    </lineage>
</organism>
<dbReference type="AlphaFoldDB" id="A0AA45R3K3"/>
<accession>A0AA45R3K3</accession>
<dbReference type="GO" id="GO:0009251">
    <property type="term" value="P:glucan catabolic process"/>
    <property type="evidence" value="ECO:0007669"/>
    <property type="project" value="TreeGrafter"/>
</dbReference>
<dbReference type="SUPFAM" id="SSF52279">
    <property type="entry name" value="Beta-D-glucan exohydrolase, C-terminal domain"/>
    <property type="match status" value="1"/>
</dbReference>
<protein>
    <submittedName>
        <fullName evidence="8">Exo 1,3/1,4-beta-D-glucan glucohydrolase</fullName>
    </submittedName>
</protein>
<keyword evidence="2 3" id="KW-0378">Hydrolase</keyword>
<evidence type="ECO:0000259" key="7">
    <source>
        <dbReference type="Pfam" id="PF18559"/>
    </source>
</evidence>
<dbReference type="InterPro" id="IPR036962">
    <property type="entry name" value="Glyco_hydro_3_N_sf"/>
</dbReference>
<dbReference type="Gene3D" id="3.20.20.300">
    <property type="entry name" value="Glycoside hydrolase, family 3, N-terminal domain"/>
    <property type="match status" value="1"/>
</dbReference>
<evidence type="ECO:0000313" key="8">
    <source>
        <dbReference type="EMBL" id="QUF03678.1"/>
    </source>
</evidence>
<evidence type="ECO:0000259" key="5">
    <source>
        <dbReference type="Pfam" id="PF00933"/>
    </source>
</evidence>
<dbReference type="InterPro" id="IPR001764">
    <property type="entry name" value="Glyco_hydro_3_N"/>
</dbReference>